<evidence type="ECO:0000313" key="1">
    <source>
        <dbReference type="EMBL" id="ONH33820.1"/>
    </source>
</evidence>
<dbReference type="OrthoDB" id="4426339at2"/>
<dbReference type="Gene3D" id="3.40.50.720">
    <property type="entry name" value="NAD(P)-binding Rossmann-like Domain"/>
    <property type="match status" value="1"/>
</dbReference>
<protein>
    <submittedName>
        <fullName evidence="1">Thiamine biosynthesis protein ThiF</fullName>
    </submittedName>
</protein>
<gene>
    <name evidence="1" type="ORF">BL253_00375</name>
</gene>
<name>A0A1V2ILF5_9ACTN</name>
<organism evidence="1 2">
    <name type="scientific">Pseudofrankia asymbiotica</name>
    <dbReference type="NCBI Taxonomy" id="1834516"/>
    <lineage>
        <taxon>Bacteria</taxon>
        <taxon>Bacillati</taxon>
        <taxon>Actinomycetota</taxon>
        <taxon>Actinomycetes</taxon>
        <taxon>Frankiales</taxon>
        <taxon>Frankiaceae</taxon>
        <taxon>Pseudofrankia</taxon>
    </lineage>
</organism>
<sequence>MRPVLKPGLRRLWRDGSTLQLGVDPSRALVLPGVTPGLVAALDALDGSRTGTRPAADADQTTTALLGLLDEARLLDDAAPDDAEEPPLPTLDRDRLRPDLAALSLATSRPGGAHQVLAGRRRARVRVRGAGRVGAHVATLLAAAGVGRVIVDDAGLAGPADVSPGGLGLDAIGRPRALAAMAALGRVTRPPAPAGAAAPFQPDLLVLAPVGLPVLRPDESLELARGGVPHLLTGVRETTGVIGPLVVPGRTPCLHCQHLHRYAADAAWPLLALQLARRAETGPDACDVTLAAQVSALTAAQALAFLDAGGALDALPATASGTLEIATPDWRIRRRTWQPHADCPCGAADTPV</sequence>
<comment type="caution">
    <text evidence="1">The sequence shown here is derived from an EMBL/GenBank/DDBJ whole genome shotgun (WGS) entry which is preliminary data.</text>
</comment>
<reference evidence="2" key="1">
    <citation type="submission" date="2016-10" db="EMBL/GenBank/DDBJ databases">
        <title>Frankia sp. NRRL B-16386 Genome sequencing.</title>
        <authorList>
            <person name="Ghodhbane-Gtari F."/>
            <person name="Swanson E."/>
            <person name="Gueddou A."/>
            <person name="Hezbri K."/>
            <person name="Ktari K."/>
            <person name="Nouioui I."/>
            <person name="Morris K."/>
            <person name="Simpson S."/>
            <person name="Abebe-Akele F."/>
            <person name="Thomas K."/>
            <person name="Gtari M."/>
            <person name="Tisa L.S."/>
        </authorList>
    </citation>
    <scope>NUCLEOTIDE SEQUENCE [LARGE SCALE GENOMIC DNA]</scope>
    <source>
        <strain evidence="2">NRRL B-16386</strain>
    </source>
</reference>
<dbReference type="Proteomes" id="UP000188929">
    <property type="component" value="Unassembled WGS sequence"/>
</dbReference>
<dbReference type="GO" id="GO:0008641">
    <property type="term" value="F:ubiquitin-like modifier activating enzyme activity"/>
    <property type="evidence" value="ECO:0007669"/>
    <property type="project" value="InterPro"/>
</dbReference>
<dbReference type="SUPFAM" id="SSF69572">
    <property type="entry name" value="Activating enzymes of the ubiquitin-like proteins"/>
    <property type="match status" value="1"/>
</dbReference>
<dbReference type="EMBL" id="MOMC01000002">
    <property type="protein sequence ID" value="ONH33820.1"/>
    <property type="molecule type" value="Genomic_DNA"/>
</dbReference>
<dbReference type="InterPro" id="IPR035985">
    <property type="entry name" value="Ubiquitin-activating_enz"/>
</dbReference>
<proteinExistence type="predicted"/>
<dbReference type="AlphaFoldDB" id="A0A1V2ILF5"/>
<dbReference type="STRING" id="1834516.BL253_00375"/>
<evidence type="ECO:0000313" key="2">
    <source>
        <dbReference type="Proteomes" id="UP000188929"/>
    </source>
</evidence>
<dbReference type="RefSeq" id="WP_076812257.1">
    <property type="nucleotide sequence ID" value="NZ_MOMC01000002.1"/>
</dbReference>
<keyword evidence="2" id="KW-1185">Reference proteome</keyword>
<accession>A0A1V2ILF5</accession>